<accession>A0A0N0XIS5</accession>
<gene>
    <name evidence="1" type="ORF">WG78_10980</name>
</gene>
<comment type="caution">
    <text evidence="1">The sequence shown here is derived from an EMBL/GenBank/DDBJ whole genome shotgun (WGS) entry which is preliminary data.</text>
</comment>
<protein>
    <submittedName>
        <fullName evidence="1">Uncharacterized protein</fullName>
    </submittedName>
</protein>
<dbReference type="AlphaFoldDB" id="A0A0N0XIS5"/>
<proteinExistence type="predicted"/>
<dbReference type="GO" id="GO:0003677">
    <property type="term" value="F:DNA binding"/>
    <property type="evidence" value="ECO:0007669"/>
    <property type="project" value="InterPro"/>
</dbReference>
<sequence length="165" mass="18515">MGLNDAMRRDCEKWPGTQGGLSQEIFGVEDRLRHKLIGFRGNRLWLDDAMSIMQMTGGRETIHEMARQLGGIYVHVGDIAPEYDNTDICEELEKVTMALGDLAREARASINDDGKIDADEEGRILARHHQLCTQAMTYVHRMVAIYGDSTVSVHREVGNARATSR</sequence>
<dbReference type="InterPro" id="IPR009679">
    <property type="entry name" value="Phage_186_CII-like"/>
</dbReference>
<dbReference type="STRING" id="857265.WG78_10980"/>
<name>A0A0N0XIS5_9NEIS</name>
<keyword evidence="2" id="KW-1185">Reference proteome</keyword>
<organism evidence="1 2">
    <name type="scientific">Amantichitinum ursilacus</name>
    <dbReference type="NCBI Taxonomy" id="857265"/>
    <lineage>
        <taxon>Bacteria</taxon>
        <taxon>Pseudomonadati</taxon>
        <taxon>Pseudomonadota</taxon>
        <taxon>Betaproteobacteria</taxon>
        <taxon>Neisseriales</taxon>
        <taxon>Chitinibacteraceae</taxon>
        <taxon>Amantichitinum</taxon>
    </lineage>
</organism>
<dbReference type="Pfam" id="PF06892">
    <property type="entry name" value="Phage_CP76"/>
    <property type="match status" value="1"/>
</dbReference>
<evidence type="ECO:0000313" key="2">
    <source>
        <dbReference type="Proteomes" id="UP000037939"/>
    </source>
</evidence>
<reference evidence="1 2" key="1">
    <citation type="submission" date="2015-07" db="EMBL/GenBank/DDBJ databases">
        <title>Draft genome sequence of the Amantichitinum ursilacus IGB-41, a new chitin-degrading bacterium.</title>
        <authorList>
            <person name="Kirstahler P."/>
            <person name="Guenther M."/>
            <person name="Grumaz C."/>
            <person name="Rupp S."/>
            <person name="Zibek S."/>
            <person name="Sohn K."/>
        </authorList>
    </citation>
    <scope>NUCLEOTIDE SEQUENCE [LARGE SCALE GENOMIC DNA]</scope>
    <source>
        <strain evidence="1 2">IGB-41</strain>
    </source>
</reference>
<dbReference type="Proteomes" id="UP000037939">
    <property type="component" value="Unassembled WGS sequence"/>
</dbReference>
<dbReference type="EMBL" id="LAQT01000008">
    <property type="protein sequence ID" value="KPC53009.1"/>
    <property type="molecule type" value="Genomic_DNA"/>
</dbReference>
<evidence type="ECO:0000313" key="1">
    <source>
        <dbReference type="EMBL" id="KPC53009.1"/>
    </source>
</evidence>